<dbReference type="RefSeq" id="WP_013445094.1">
    <property type="nucleotide sequence ID" value="NC_014734.1"/>
</dbReference>
<accession>E4T4T1</accession>
<gene>
    <name evidence="1" type="ordered locus">Palpr_1580</name>
</gene>
<dbReference type="KEGG" id="ppn:Palpr_1580"/>
<dbReference type="InterPro" id="IPR053842">
    <property type="entry name" value="NikA-like"/>
</dbReference>
<dbReference type="Gene3D" id="1.10.1220.10">
    <property type="entry name" value="Met repressor-like"/>
    <property type="match status" value="1"/>
</dbReference>
<reference evidence="1 2" key="2">
    <citation type="journal article" date="2011" name="Stand. Genomic Sci.">
        <title>Complete genome sequence of Paludibacter propionicigenes type strain (WB4).</title>
        <authorList>
            <person name="Gronow S."/>
            <person name="Munk C."/>
            <person name="Lapidus A."/>
            <person name="Nolan M."/>
            <person name="Lucas S."/>
            <person name="Hammon N."/>
            <person name="Deshpande S."/>
            <person name="Cheng J.F."/>
            <person name="Tapia R."/>
            <person name="Han C."/>
            <person name="Goodwin L."/>
            <person name="Pitluck S."/>
            <person name="Liolios K."/>
            <person name="Ivanova N."/>
            <person name="Mavromatis K."/>
            <person name="Mikhailova N."/>
            <person name="Pati A."/>
            <person name="Chen A."/>
            <person name="Palaniappan K."/>
            <person name="Land M."/>
            <person name="Hauser L."/>
            <person name="Chang Y.J."/>
            <person name="Jeffries C.D."/>
            <person name="Brambilla E."/>
            <person name="Rohde M."/>
            <person name="Goker M."/>
            <person name="Detter J.C."/>
            <person name="Woyke T."/>
            <person name="Bristow J."/>
            <person name="Eisen J.A."/>
            <person name="Markowitz V."/>
            <person name="Hugenholtz P."/>
            <person name="Kyrpides N.C."/>
            <person name="Klenk H.P."/>
        </authorList>
    </citation>
    <scope>NUCLEOTIDE SEQUENCE [LARGE SCALE GENOMIC DNA]</scope>
    <source>
        <strain evidence="2">DSM 17365 / JCM 13257 / WB4</strain>
    </source>
</reference>
<dbReference type="OrthoDB" id="3268254at2"/>
<evidence type="ECO:0000313" key="1">
    <source>
        <dbReference type="EMBL" id="ADQ79725.1"/>
    </source>
</evidence>
<name>E4T4T1_PALPW</name>
<dbReference type="STRING" id="694427.Palpr_1580"/>
<protein>
    <submittedName>
        <fullName evidence="1">Mobilization protein</fullName>
    </submittedName>
</protein>
<dbReference type="AlphaFoldDB" id="E4T4T1"/>
<keyword evidence="2" id="KW-1185">Reference proteome</keyword>
<dbReference type="HOGENOM" id="CLU_2233887_0_0_10"/>
<organism evidence="1 2">
    <name type="scientific">Paludibacter propionicigenes (strain DSM 17365 / JCM 13257 / WB4)</name>
    <dbReference type="NCBI Taxonomy" id="694427"/>
    <lineage>
        <taxon>Bacteria</taxon>
        <taxon>Pseudomonadati</taxon>
        <taxon>Bacteroidota</taxon>
        <taxon>Bacteroidia</taxon>
        <taxon>Bacteroidales</taxon>
        <taxon>Paludibacteraceae</taxon>
        <taxon>Paludibacter</taxon>
    </lineage>
</organism>
<proteinExistence type="predicted"/>
<dbReference type="GO" id="GO:0006355">
    <property type="term" value="P:regulation of DNA-templated transcription"/>
    <property type="evidence" value="ECO:0007669"/>
    <property type="project" value="InterPro"/>
</dbReference>
<dbReference type="Proteomes" id="UP000008718">
    <property type="component" value="Chromosome"/>
</dbReference>
<reference key="1">
    <citation type="submission" date="2010-11" db="EMBL/GenBank/DDBJ databases">
        <title>The complete genome of Paludibacter propionicigenes DSM 17365.</title>
        <authorList>
            <consortium name="US DOE Joint Genome Institute (JGI-PGF)"/>
            <person name="Lucas S."/>
            <person name="Copeland A."/>
            <person name="Lapidus A."/>
            <person name="Bruce D."/>
            <person name="Goodwin L."/>
            <person name="Pitluck S."/>
            <person name="Kyrpides N."/>
            <person name="Mavromatis K."/>
            <person name="Ivanova N."/>
            <person name="Munk A.C."/>
            <person name="Brettin T."/>
            <person name="Detter J.C."/>
            <person name="Han C."/>
            <person name="Tapia R."/>
            <person name="Land M."/>
            <person name="Hauser L."/>
            <person name="Markowitz V."/>
            <person name="Cheng J.-F."/>
            <person name="Hugenholtz P."/>
            <person name="Woyke T."/>
            <person name="Wu D."/>
            <person name="Gronow S."/>
            <person name="Wellnitz S."/>
            <person name="Brambilla E."/>
            <person name="Klenk H.-P."/>
            <person name="Eisen J.A."/>
        </authorList>
    </citation>
    <scope>NUCLEOTIDE SEQUENCE</scope>
    <source>
        <strain>WB4</strain>
    </source>
</reference>
<dbReference type="InterPro" id="IPR013321">
    <property type="entry name" value="Arc_rbn_hlx_hlx"/>
</dbReference>
<dbReference type="EMBL" id="CP002345">
    <property type="protein sequence ID" value="ADQ79725.1"/>
    <property type="molecule type" value="Genomic_DNA"/>
</dbReference>
<sequence>MKEEIKMARIEVRITINEQTKIKNKANELGISVSAYMRKTALNHRIIIKTDNEMIRQIRFIGNNINQIAHRLNINSDTLNYLDTYTQMEEYKQMLQLIIDKIRKI</sequence>
<evidence type="ECO:0000313" key="2">
    <source>
        <dbReference type="Proteomes" id="UP000008718"/>
    </source>
</evidence>
<dbReference type="Pfam" id="PF21983">
    <property type="entry name" value="NikA-like"/>
    <property type="match status" value="1"/>
</dbReference>